<feature type="transmembrane region" description="Helical" evidence="1">
    <location>
        <begin position="37"/>
        <end position="63"/>
    </location>
</feature>
<dbReference type="AlphaFoldDB" id="A0A9P5Q2H0"/>
<comment type="caution">
    <text evidence="2">The sequence shown here is derived from an EMBL/GenBank/DDBJ whole genome shotgun (WGS) entry which is preliminary data.</text>
</comment>
<evidence type="ECO:0000256" key="1">
    <source>
        <dbReference type="SAM" id="Phobius"/>
    </source>
</evidence>
<feature type="transmembrane region" description="Helical" evidence="1">
    <location>
        <begin position="105"/>
        <end position="133"/>
    </location>
</feature>
<proteinExistence type="predicted"/>
<feature type="transmembrane region" description="Helical" evidence="1">
    <location>
        <begin position="157"/>
        <end position="177"/>
    </location>
</feature>
<evidence type="ECO:0000313" key="2">
    <source>
        <dbReference type="EMBL" id="KAF9073432.1"/>
    </source>
</evidence>
<keyword evidence="1" id="KW-1133">Transmembrane helix</keyword>
<keyword evidence="3" id="KW-1185">Reference proteome</keyword>
<evidence type="ECO:0000313" key="3">
    <source>
        <dbReference type="Proteomes" id="UP000772434"/>
    </source>
</evidence>
<keyword evidence="1" id="KW-0812">Transmembrane</keyword>
<organism evidence="2 3">
    <name type="scientific">Rhodocollybia butyracea</name>
    <dbReference type="NCBI Taxonomy" id="206335"/>
    <lineage>
        <taxon>Eukaryota</taxon>
        <taxon>Fungi</taxon>
        <taxon>Dikarya</taxon>
        <taxon>Basidiomycota</taxon>
        <taxon>Agaricomycotina</taxon>
        <taxon>Agaricomycetes</taxon>
        <taxon>Agaricomycetidae</taxon>
        <taxon>Agaricales</taxon>
        <taxon>Marasmiineae</taxon>
        <taxon>Omphalotaceae</taxon>
        <taxon>Rhodocollybia</taxon>
    </lineage>
</organism>
<name>A0A9P5Q2H0_9AGAR</name>
<reference evidence="2" key="1">
    <citation type="submission" date="2020-11" db="EMBL/GenBank/DDBJ databases">
        <authorList>
            <consortium name="DOE Joint Genome Institute"/>
            <person name="Ahrendt S."/>
            <person name="Riley R."/>
            <person name="Andreopoulos W."/>
            <person name="Labutti K."/>
            <person name="Pangilinan J."/>
            <person name="Ruiz-Duenas F.J."/>
            <person name="Barrasa J.M."/>
            <person name="Sanchez-Garcia M."/>
            <person name="Camarero S."/>
            <person name="Miyauchi S."/>
            <person name="Serrano A."/>
            <person name="Linde D."/>
            <person name="Babiker R."/>
            <person name="Drula E."/>
            <person name="Ayuso-Fernandez I."/>
            <person name="Pacheco R."/>
            <person name="Padilla G."/>
            <person name="Ferreira P."/>
            <person name="Barriuso J."/>
            <person name="Kellner H."/>
            <person name="Castanera R."/>
            <person name="Alfaro M."/>
            <person name="Ramirez L."/>
            <person name="Pisabarro A.G."/>
            <person name="Kuo A."/>
            <person name="Tritt A."/>
            <person name="Lipzen A."/>
            <person name="He G."/>
            <person name="Yan M."/>
            <person name="Ng V."/>
            <person name="Cullen D."/>
            <person name="Martin F."/>
            <person name="Rosso M.-N."/>
            <person name="Henrissat B."/>
            <person name="Hibbett D."/>
            <person name="Martinez A.T."/>
            <person name="Grigoriev I.V."/>
        </authorList>
    </citation>
    <scope>NUCLEOTIDE SEQUENCE</scope>
    <source>
        <strain evidence="2">AH 40177</strain>
    </source>
</reference>
<keyword evidence="1" id="KW-0472">Membrane</keyword>
<accession>A0A9P5Q2H0</accession>
<feature type="transmembrane region" description="Helical" evidence="1">
    <location>
        <begin position="6"/>
        <end position="25"/>
    </location>
</feature>
<dbReference type="EMBL" id="JADNRY010000018">
    <property type="protein sequence ID" value="KAF9073432.1"/>
    <property type="molecule type" value="Genomic_DNA"/>
</dbReference>
<protein>
    <submittedName>
        <fullName evidence="2">Uncharacterized protein</fullName>
    </submittedName>
</protein>
<sequence>MSNSLFRRFPTIPTATLILSLSYLPSLSKLYEIEDQAAFLSMSAFLSFAAIGQIGLCLTMVSLPSTKTVNPSREFLRLQYLTMILMVLLNTRATSTSIFTDMGKTASCILVLIVDIFYIIFVIPTIAVLAFYYGTYPLSDDLRKFGLLGPCILLRRSYIYCITFVLNVHIALSRCIYPHYWFTRSASGNFFGLPSQPECILLDKPAHVRLSSASLLPIPEEPATHLVNRVVDPVTTLVPVIYDYEKVWPVRFVLMLRDTWF</sequence>
<dbReference type="Proteomes" id="UP000772434">
    <property type="component" value="Unassembled WGS sequence"/>
</dbReference>
<gene>
    <name evidence="2" type="ORF">BDP27DRAFT_1360349</name>
</gene>